<comment type="caution">
    <text evidence="1">The sequence shown here is derived from an EMBL/GenBank/DDBJ whole genome shotgun (WGS) entry which is preliminary data.</text>
</comment>
<keyword evidence="2" id="KW-1185">Reference proteome</keyword>
<sequence length="64" mass="7443">MKNINSERLKKVNRTLIVEYTKDLDDDLEFTCNAFAALSDNDLEELDNSKKYLILGDNFMILNN</sequence>
<name>A0ABW6HQX7_9FLAO</name>
<proteinExistence type="predicted"/>
<evidence type="ECO:0000313" key="1">
    <source>
        <dbReference type="EMBL" id="MFE3849058.1"/>
    </source>
</evidence>
<dbReference type="RefSeq" id="WP_379858803.1">
    <property type="nucleotide sequence ID" value="NZ_JBHZQA010000010.1"/>
</dbReference>
<reference evidence="1 2" key="1">
    <citation type="submission" date="2024-06" db="EMBL/GenBank/DDBJ databases">
        <title>Flavobacterium spp. isolated from glacier.</title>
        <authorList>
            <person name="Han D."/>
        </authorList>
    </citation>
    <scope>NUCLEOTIDE SEQUENCE [LARGE SCALE GENOMIC DNA]</scope>
    <source>
        <strain evidence="1 2">LB3P45</strain>
    </source>
</reference>
<accession>A0ABW6HQX7</accession>
<protein>
    <submittedName>
        <fullName evidence="1">Uncharacterized protein</fullName>
    </submittedName>
</protein>
<gene>
    <name evidence="1" type="ORF">ACFX5D_13885</name>
</gene>
<organism evidence="1 2">
    <name type="scientific">Flavobacterium fructosi</name>
    <dbReference type="NCBI Taxonomy" id="3230416"/>
    <lineage>
        <taxon>Bacteria</taxon>
        <taxon>Pseudomonadati</taxon>
        <taxon>Bacteroidota</taxon>
        <taxon>Flavobacteriia</taxon>
        <taxon>Flavobacteriales</taxon>
        <taxon>Flavobacteriaceae</taxon>
        <taxon>Flavobacterium</taxon>
    </lineage>
</organism>
<evidence type="ECO:0000313" key="2">
    <source>
        <dbReference type="Proteomes" id="UP001600039"/>
    </source>
</evidence>
<dbReference type="EMBL" id="JBHZQA010000010">
    <property type="protein sequence ID" value="MFE3849058.1"/>
    <property type="molecule type" value="Genomic_DNA"/>
</dbReference>
<dbReference type="Proteomes" id="UP001600039">
    <property type="component" value="Unassembled WGS sequence"/>
</dbReference>